<organism evidence="1 2">
    <name type="scientific">Anaerobacillus arseniciselenatis</name>
    <dbReference type="NCBI Taxonomy" id="85682"/>
    <lineage>
        <taxon>Bacteria</taxon>
        <taxon>Bacillati</taxon>
        <taxon>Bacillota</taxon>
        <taxon>Bacilli</taxon>
        <taxon>Bacillales</taxon>
        <taxon>Bacillaceae</taxon>
        <taxon>Anaerobacillus</taxon>
    </lineage>
</organism>
<gene>
    <name evidence="1" type="ORF">BKP35_01460</name>
</gene>
<name>A0A1S2LT47_9BACI</name>
<dbReference type="GO" id="GO:0016788">
    <property type="term" value="F:hydrolase activity, acting on ester bonds"/>
    <property type="evidence" value="ECO:0007669"/>
    <property type="project" value="InterPro"/>
</dbReference>
<dbReference type="AlphaFoldDB" id="A0A1S2LT47"/>
<accession>A0A1S2LT47</accession>
<comment type="caution">
    <text evidence="1">The sequence shown here is derived from an EMBL/GenBank/DDBJ whole genome shotgun (WGS) entry which is preliminary data.</text>
</comment>
<dbReference type="InterPro" id="IPR001087">
    <property type="entry name" value="GDSL"/>
</dbReference>
<evidence type="ECO:0000313" key="2">
    <source>
        <dbReference type="Proteomes" id="UP000180098"/>
    </source>
</evidence>
<dbReference type="InterPro" id="IPR036514">
    <property type="entry name" value="SGNH_hydro_sf"/>
</dbReference>
<dbReference type="Pfam" id="PF00657">
    <property type="entry name" value="Lipase_GDSL"/>
    <property type="match status" value="1"/>
</dbReference>
<dbReference type="Gene3D" id="3.40.50.1110">
    <property type="entry name" value="SGNH hydrolase"/>
    <property type="match status" value="1"/>
</dbReference>
<reference evidence="1 2" key="1">
    <citation type="submission" date="2016-10" db="EMBL/GenBank/DDBJ databases">
        <title>Draft genome sequences of four alkaliphilic bacteria belonging to the Anaerobacillus genus.</title>
        <authorList>
            <person name="Bassil N.M."/>
            <person name="Lloyd J.R."/>
        </authorList>
    </citation>
    <scope>NUCLEOTIDE SEQUENCE [LARGE SCALE GENOMIC DNA]</scope>
    <source>
        <strain evidence="1 2">DSM 15340</strain>
    </source>
</reference>
<keyword evidence="2" id="KW-1185">Reference proteome</keyword>
<proteinExistence type="predicted"/>
<protein>
    <submittedName>
        <fullName evidence="1">Uncharacterized protein</fullName>
    </submittedName>
</protein>
<evidence type="ECO:0000313" key="1">
    <source>
        <dbReference type="EMBL" id="OIJ15688.1"/>
    </source>
</evidence>
<dbReference type="Proteomes" id="UP000180098">
    <property type="component" value="Unassembled WGS sequence"/>
</dbReference>
<dbReference type="SUPFAM" id="SSF52266">
    <property type="entry name" value="SGNH hydrolase"/>
    <property type="match status" value="1"/>
</dbReference>
<dbReference type="RefSeq" id="WP_071311613.1">
    <property type="nucleotide sequence ID" value="NZ_MLQQ01000001.1"/>
</dbReference>
<dbReference type="EMBL" id="MLQQ01000001">
    <property type="protein sequence ID" value="OIJ15688.1"/>
    <property type="molecule type" value="Genomic_DNA"/>
</dbReference>
<sequence length="305" mass="35064">MKIITSKISILVVIFTLVFSFLHVVPTEANNDSFHYVALGDSLTVGFEPQHLWDSDAKVYGFVDRVFEEALSFNAEATMSNYGVIGLTSTGLKNLLVSMDEEKSVRRSDIQPWLLDPRLRQIIGDFPAMKEDIKKANLMTITIGGNDFGARTYLDIRDLDDKQLQQFLDERIEVYRKNIETSLNIIFQLNPDVKVVITDQYNPFPHFNGEMYEKLNLLTTQFSKEVKEVVYSYQEDDFNIVLAPIADSFVHREALFTHILRADIHPNQRGYERIANVITETVWGGEEETSSYSFTRLLKNWVSNN</sequence>
<dbReference type="OrthoDB" id="1815486at2"/>